<accession>A0ABM0JLK4</accession>
<dbReference type="Pfam" id="PF04832">
    <property type="entry name" value="SOUL"/>
    <property type="match status" value="1"/>
</dbReference>
<dbReference type="Gene3D" id="3.20.80.10">
    <property type="entry name" value="Regulatory factor, effector binding domain"/>
    <property type="match status" value="1"/>
</dbReference>
<dbReference type="InterPro" id="IPR011256">
    <property type="entry name" value="Reg_factor_effector_dom_sf"/>
</dbReference>
<evidence type="ECO:0000313" key="4">
    <source>
        <dbReference type="RefSeq" id="XP_005096555.2"/>
    </source>
</evidence>
<feature type="signal peptide" evidence="2">
    <location>
        <begin position="1"/>
        <end position="23"/>
    </location>
</feature>
<comment type="similarity">
    <text evidence="1">Belongs to the HEBP family.</text>
</comment>
<feature type="chain" id="PRO_5046021439" evidence="2">
    <location>
        <begin position="24"/>
        <end position="203"/>
    </location>
</feature>
<proteinExistence type="inferred from homology"/>
<dbReference type="PANTHER" id="PTHR11220">
    <property type="entry name" value="HEME-BINDING PROTEIN-RELATED"/>
    <property type="match status" value="1"/>
</dbReference>
<dbReference type="InterPro" id="IPR006917">
    <property type="entry name" value="SOUL_heme-bd"/>
</dbReference>
<evidence type="ECO:0000256" key="1">
    <source>
        <dbReference type="ARBA" id="ARBA00009817"/>
    </source>
</evidence>
<dbReference type="Proteomes" id="UP000694888">
    <property type="component" value="Unplaced"/>
</dbReference>
<dbReference type="SUPFAM" id="SSF55136">
    <property type="entry name" value="Probable bacterial effector-binding domain"/>
    <property type="match status" value="1"/>
</dbReference>
<keyword evidence="3" id="KW-1185">Reference proteome</keyword>
<dbReference type="PANTHER" id="PTHR11220:SF1">
    <property type="entry name" value="HEME-BINDING PROTEIN 2"/>
    <property type="match status" value="1"/>
</dbReference>
<dbReference type="RefSeq" id="XP_005096555.2">
    <property type="nucleotide sequence ID" value="XM_005096498.3"/>
</dbReference>
<reference evidence="4" key="1">
    <citation type="submission" date="2025-08" db="UniProtKB">
        <authorList>
            <consortium name="RefSeq"/>
        </authorList>
    </citation>
    <scope>IDENTIFICATION</scope>
</reference>
<sequence length="203" mass="23320">MTSYLSSTLAVLACLCVTTFAQSKPSFCKTYECPLFNVDTSNGYEMRTYTSENVWVGTTITSRGSYMGWMEQSRMFNRLFRYISGDNEAGTRIDMTVPVLMKFEDLQNGQFRKTMLFYLAIPNPPNPSNGDVFLETVPANTNFMVRSWRTFFWATTRSYNDNMDALRDAIGSSASVKPNLFYRVSYDSPMTFGRHNEVWLEPQ</sequence>
<evidence type="ECO:0000313" key="3">
    <source>
        <dbReference type="Proteomes" id="UP000694888"/>
    </source>
</evidence>
<evidence type="ECO:0000256" key="2">
    <source>
        <dbReference type="SAM" id="SignalP"/>
    </source>
</evidence>
<dbReference type="GeneID" id="101864217"/>
<organism evidence="3 4">
    <name type="scientific">Aplysia californica</name>
    <name type="common">California sea hare</name>
    <dbReference type="NCBI Taxonomy" id="6500"/>
    <lineage>
        <taxon>Eukaryota</taxon>
        <taxon>Metazoa</taxon>
        <taxon>Spiralia</taxon>
        <taxon>Lophotrochozoa</taxon>
        <taxon>Mollusca</taxon>
        <taxon>Gastropoda</taxon>
        <taxon>Heterobranchia</taxon>
        <taxon>Euthyneura</taxon>
        <taxon>Tectipleura</taxon>
        <taxon>Aplysiida</taxon>
        <taxon>Aplysioidea</taxon>
        <taxon>Aplysiidae</taxon>
        <taxon>Aplysia</taxon>
    </lineage>
</organism>
<protein>
    <submittedName>
        <fullName evidence="4">Heme-binding protein 1</fullName>
    </submittedName>
</protein>
<keyword evidence="2" id="KW-0732">Signal</keyword>
<name>A0ABM0JLK4_APLCA</name>
<gene>
    <name evidence="4" type="primary">LOC101864217</name>
</gene>